<dbReference type="PROSITE" id="PS51892">
    <property type="entry name" value="SUBTILASE"/>
    <property type="match status" value="1"/>
</dbReference>
<dbReference type="Pfam" id="PF14223">
    <property type="entry name" value="Retrotran_gag_2"/>
    <property type="match status" value="1"/>
</dbReference>
<dbReference type="InterPro" id="IPR034197">
    <property type="entry name" value="Peptidases_S8_3"/>
</dbReference>
<evidence type="ECO:0000256" key="2">
    <source>
        <dbReference type="ARBA" id="ARBA00022670"/>
    </source>
</evidence>
<dbReference type="PANTHER" id="PTHR10795">
    <property type="entry name" value="PROPROTEIN CONVERTASE SUBTILISIN/KEXIN"/>
    <property type="match status" value="1"/>
</dbReference>
<dbReference type="FunFam" id="3.30.70.80:FF:000002">
    <property type="entry name" value="Subtilisin-like protease SBT5.3"/>
    <property type="match status" value="1"/>
</dbReference>
<dbReference type="SUPFAM" id="SSF52743">
    <property type="entry name" value="Subtilisin-like"/>
    <property type="match status" value="1"/>
</dbReference>
<dbReference type="CDD" id="cd04852">
    <property type="entry name" value="Peptidases_S8_3"/>
    <property type="match status" value="1"/>
</dbReference>
<feature type="signal peptide" evidence="6">
    <location>
        <begin position="1"/>
        <end position="21"/>
    </location>
</feature>
<dbReference type="Pfam" id="PF05922">
    <property type="entry name" value="Inhibitor_I9"/>
    <property type="match status" value="1"/>
</dbReference>
<dbReference type="CDD" id="cd02120">
    <property type="entry name" value="PA_subtilisin_like"/>
    <property type="match status" value="1"/>
</dbReference>
<dbReference type="InterPro" id="IPR045051">
    <property type="entry name" value="SBT"/>
</dbReference>
<accession>A0AAV7E060</accession>
<dbReference type="Pfam" id="PF02225">
    <property type="entry name" value="PA"/>
    <property type="match status" value="1"/>
</dbReference>
<reference evidence="10 11" key="1">
    <citation type="submission" date="2021-07" db="EMBL/GenBank/DDBJ databases">
        <title>The Aristolochia fimbriata genome: insights into angiosperm evolution, floral development and chemical biosynthesis.</title>
        <authorList>
            <person name="Jiao Y."/>
        </authorList>
    </citation>
    <scope>NUCLEOTIDE SEQUENCE [LARGE SCALE GENOMIC DNA]</scope>
    <source>
        <strain evidence="10">IBCAS-2021</strain>
        <tissue evidence="10">Leaf</tissue>
    </source>
</reference>
<evidence type="ECO:0000313" key="10">
    <source>
        <dbReference type="EMBL" id="KAG9441196.1"/>
    </source>
</evidence>
<organism evidence="10 11">
    <name type="scientific">Aristolochia fimbriata</name>
    <name type="common">White veined hardy Dutchman's pipe vine</name>
    <dbReference type="NCBI Taxonomy" id="158543"/>
    <lineage>
        <taxon>Eukaryota</taxon>
        <taxon>Viridiplantae</taxon>
        <taxon>Streptophyta</taxon>
        <taxon>Embryophyta</taxon>
        <taxon>Tracheophyta</taxon>
        <taxon>Spermatophyta</taxon>
        <taxon>Magnoliopsida</taxon>
        <taxon>Magnoliidae</taxon>
        <taxon>Piperales</taxon>
        <taxon>Aristolochiaceae</taxon>
        <taxon>Aristolochia</taxon>
    </lineage>
</organism>
<dbReference type="InterPro" id="IPR037045">
    <property type="entry name" value="S8pro/Inhibitor_I9_sf"/>
</dbReference>
<dbReference type="Proteomes" id="UP000825729">
    <property type="component" value="Unassembled WGS sequence"/>
</dbReference>
<evidence type="ECO:0000259" key="9">
    <source>
        <dbReference type="Pfam" id="PF05922"/>
    </source>
</evidence>
<keyword evidence="11" id="KW-1185">Reference proteome</keyword>
<dbReference type="Gene3D" id="3.50.30.30">
    <property type="match status" value="1"/>
</dbReference>
<dbReference type="Gene3D" id="3.40.50.200">
    <property type="entry name" value="Peptidase S8/S53 domain"/>
    <property type="match status" value="1"/>
</dbReference>
<evidence type="ECO:0000256" key="1">
    <source>
        <dbReference type="ARBA" id="ARBA00011073"/>
    </source>
</evidence>
<comment type="caution">
    <text evidence="5">Lacks conserved residue(s) required for the propagation of feature annotation.</text>
</comment>
<evidence type="ECO:0000256" key="6">
    <source>
        <dbReference type="SAM" id="SignalP"/>
    </source>
</evidence>
<evidence type="ECO:0000256" key="4">
    <source>
        <dbReference type="ARBA" id="ARBA00022825"/>
    </source>
</evidence>
<feature type="domain" description="PA" evidence="8">
    <location>
        <begin position="380"/>
        <end position="470"/>
    </location>
</feature>
<dbReference type="Pfam" id="PF00082">
    <property type="entry name" value="Peptidase_S8"/>
    <property type="match status" value="1"/>
</dbReference>
<feature type="domain" description="Peptidase S8/S53" evidence="7">
    <location>
        <begin position="142"/>
        <end position="498"/>
    </location>
</feature>
<keyword evidence="2" id="KW-0645">Protease</keyword>
<feature type="domain" description="Inhibitor I9" evidence="9">
    <location>
        <begin position="26"/>
        <end position="112"/>
    </location>
</feature>
<name>A0AAV7E060_ARIFI</name>
<evidence type="ECO:0000259" key="8">
    <source>
        <dbReference type="Pfam" id="PF02225"/>
    </source>
</evidence>
<dbReference type="Gene3D" id="3.30.70.80">
    <property type="entry name" value="Peptidase S8 propeptide/proteinase inhibitor I9"/>
    <property type="match status" value="1"/>
</dbReference>
<keyword evidence="4" id="KW-0378">Hydrolase</keyword>
<comment type="similarity">
    <text evidence="1 5">Belongs to the peptidase S8 family.</text>
</comment>
<evidence type="ECO:0000256" key="5">
    <source>
        <dbReference type="PROSITE-ProRule" id="PRU01240"/>
    </source>
</evidence>
<dbReference type="EMBL" id="JAINDJ010000007">
    <property type="protein sequence ID" value="KAG9441196.1"/>
    <property type="molecule type" value="Genomic_DNA"/>
</dbReference>
<dbReference type="InterPro" id="IPR036852">
    <property type="entry name" value="Peptidase_S8/S53_dom_sf"/>
</dbReference>
<dbReference type="InterPro" id="IPR010259">
    <property type="entry name" value="S8pro/Inhibitor_I9"/>
</dbReference>
<comment type="caution">
    <text evidence="10">The sequence shown here is derived from an EMBL/GenBank/DDBJ whole genome shotgun (WGS) entry which is preliminary data.</text>
</comment>
<proteinExistence type="inferred from homology"/>
<dbReference type="InterPro" id="IPR003137">
    <property type="entry name" value="PA_domain"/>
</dbReference>
<sequence>MKFSLNCFFLISLLLFTSVSAATKRSFVVYLGAHSHGPNPSTSDFERASAYHHDFLGSFLGEKRRNTRDSIFYSYTKSINGFAAIMEEEHAARIAEHPDVVSVFPDEPLKLHTTHSWRFMGLEDEKQLLVPNGSLWTKARFGEGVIIGNIDTGVWPESMSFDDYGLGDIPAGKWKGRCDGDVKCNKKLIGARFYGKGSEQSGGGWVNSSKDYNTARDYHGHGTHTLATAGGSPVAGASIFGYAKGTARGGSPRARVAAYKACFDSGSCFPSDILASFDAAIHDGVDVLSVSLAGPNPPPYFRDSVAIGAFHAVRNNIVVVAAAGNYGSSPGSVSNPAPWVFTVAASTTDRKISSSLVLDDGKIFPGQSLSTATLSLALTYPIVDAVDAKLPEAFARDAETCFEESLDERKVRGKVVVCRWAHGVEVESGAEVRRAGGAGMVVLEAPFQEVNAEAHVLPATVISGKDGNALLRHMRAMKILNRTVRGTITRPVTVFGSGPAPVMAGFSSRGPNKVTPVILKVLDDDQNKPGSCTDLVLSRFIASKTELHHISNISSSSFTTSCKLLPPMANPWSFSLLVPSLQSLKLDGHNYPQWRNHLLSLFTAHDDDGDLLRHLDGSLPPPPDPDLFPRWFCTDQVLICLIHATLSEHILYAVVGSCSSSSRELWLALEKMFAPQARVSALHLQIQLQSMRKNGMSAEEYLGKMKSLSDALSGLVQKPVDDSDLVLFALTGLGPDYEPFVSMVSRRAEPPSFEELRRLLQCHESRLYPSSRF</sequence>
<keyword evidence="3 6" id="KW-0732">Signal</keyword>
<keyword evidence="4" id="KW-0720">Serine protease</keyword>
<evidence type="ECO:0000259" key="7">
    <source>
        <dbReference type="Pfam" id="PF00082"/>
    </source>
</evidence>
<gene>
    <name evidence="10" type="ORF">H6P81_017050</name>
</gene>
<dbReference type="AlphaFoldDB" id="A0AAV7E060"/>
<protein>
    <submittedName>
        <fullName evidence="10">Uncharacterized protein</fullName>
    </submittedName>
</protein>
<evidence type="ECO:0000256" key="3">
    <source>
        <dbReference type="ARBA" id="ARBA00022729"/>
    </source>
</evidence>
<dbReference type="InterPro" id="IPR000209">
    <property type="entry name" value="Peptidase_S8/S53_dom"/>
</dbReference>
<feature type="chain" id="PRO_5043608318" evidence="6">
    <location>
        <begin position="22"/>
        <end position="773"/>
    </location>
</feature>
<dbReference type="GO" id="GO:0006508">
    <property type="term" value="P:proteolysis"/>
    <property type="evidence" value="ECO:0007669"/>
    <property type="project" value="UniProtKB-KW"/>
</dbReference>
<evidence type="ECO:0000313" key="11">
    <source>
        <dbReference type="Proteomes" id="UP000825729"/>
    </source>
</evidence>
<dbReference type="GO" id="GO:0004252">
    <property type="term" value="F:serine-type endopeptidase activity"/>
    <property type="evidence" value="ECO:0007669"/>
    <property type="project" value="InterPro"/>
</dbReference>